<feature type="domain" description="Protein kinase" evidence="18">
    <location>
        <begin position="179"/>
        <end position="472"/>
    </location>
</feature>
<evidence type="ECO:0000256" key="2">
    <source>
        <dbReference type="ARBA" id="ARBA00001946"/>
    </source>
</evidence>
<reference evidence="19" key="2">
    <citation type="submission" date="2025-09" db="UniProtKB">
        <authorList>
            <consortium name="Ensembl"/>
        </authorList>
    </citation>
    <scope>IDENTIFICATION</scope>
</reference>
<evidence type="ECO:0000256" key="16">
    <source>
        <dbReference type="ARBA" id="ARBA00023136"/>
    </source>
</evidence>
<reference evidence="19" key="1">
    <citation type="submission" date="2025-08" db="UniProtKB">
        <authorList>
            <consortium name="Ensembl"/>
        </authorList>
    </citation>
    <scope>IDENTIFICATION</scope>
</reference>
<name>A0A3B3ZHF5_9GOBI</name>
<keyword evidence="17" id="KW-0675">Receptor</keyword>
<sequence length="473" mass="53672">MFLLNVLIFSPECVFLSITHRALSQKRRCFFQVKRHSLNFHGYGFVNGSEQYCNFTDCCVGYYIIKNGELEVESLGCYLTEKSCSDLSCSRTLFDRNHVRCVCNGDFCNSNITWSPDKPLPLTDSYDFNSYGVTWTQITRVNNDAILIFIFIFCFFFKCANSSLHDPLCVKPSDSDIEIQLQQILCKGTFAAVWKGSYQGSQVAVKLFPLTWRHKFTAEREIYQLPLMAQTGIVQFLGSGSIGPWEALVLQFVKHGSLHSYLSTHTSNWTSSLVLCQSLSQGLSYLHSDLHKDGVHKPPVAHRDLSSSNVLVTADGTCVLSDFGCSTILRSEQTGWRFYSRKLEVNPMGTLRYMSPEILQGSVNLNSDWCLQGDIYSLGLVLWEIWMRCSSLFDGERAPLHLLPYEFELGAKVSLENLLHYVFYMDQRPEIPKVWEQHPQGAALKELLSNCWDSDGDARISASLVVNRLASFE</sequence>
<dbReference type="GO" id="GO:0030509">
    <property type="term" value="P:BMP signaling pathway"/>
    <property type="evidence" value="ECO:0007669"/>
    <property type="project" value="TreeGrafter"/>
</dbReference>
<evidence type="ECO:0000256" key="7">
    <source>
        <dbReference type="ARBA" id="ARBA00022679"/>
    </source>
</evidence>
<keyword evidence="8" id="KW-0812">Transmembrane</keyword>
<dbReference type="AlphaFoldDB" id="A0A3B3ZHF5"/>
<evidence type="ECO:0000256" key="13">
    <source>
        <dbReference type="ARBA" id="ARBA00022840"/>
    </source>
</evidence>
<dbReference type="GO" id="GO:0005524">
    <property type="term" value="F:ATP binding"/>
    <property type="evidence" value="ECO:0007669"/>
    <property type="project" value="UniProtKB-KW"/>
</dbReference>
<comment type="subcellular location">
    <subcellularLocation>
        <location evidence="3">Membrane</location>
        <topology evidence="3">Single-pass type I membrane protein</topology>
    </subcellularLocation>
</comment>
<comment type="cofactor">
    <cofactor evidence="2">
        <name>Mg(2+)</name>
        <dbReference type="ChEBI" id="CHEBI:18420"/>
    </cofactor>
</comment>
<protein>
    <recommendedName>
        <fullName evidence="5">receptor protein serine/threonine kinase</fullName>
        <ecNumber evidence="5">2.7.11.30</ecNumber>
    </recommendedName>
</protein>
<dbReference type="GO" id="GO:0043235">
    <property type="term" value="C:receptor complex"/>
    <property type="evidence" value="ECO:0007669"/>
    <property type="project" value="TreeGrafter"/>
</dbReference>
<evidence type="ECO:0000256" key="5">
    <source>
        <dbReference type="ARBA" id="ARBA00012401"/>
    </source>
</evidence>
<comment type="similarity">
    <text evidence="4">Belongs to the protein kinase superfamily. TKL Ser/Thr protein kinase family. TGFB receptor subfamily.</text>
</comment>
<evidence type="ECO:0000256" key="1">
    <source>
        <dbReference type="ARBA" id="ARBA00001936"/>
    </source>
</evidence>
<evidence type="ECO:0000256" key="6">
    <source>
        <dbReference type="ARBA" id="ARBA00022527"/>
    </source>
</evidence>
<dbReference type="STRING" id="409849.ENSPMGP00000003994"/>
<dbReference type="Ensembl" id="ENSPMGT00000004240.1">
    <property type="protein sequence ID" value="ENSPMGP00000003994.1"/>
    <property type="gene ID" value="ENSPMGG00000003411.1"/>
</dbReference>
<dbReference type="InterPro" id="IPR000333">
    <property type="entry name" value="TGFB_receptor"/>
</dbReference>
<evidence type="ECO:0000259" key="18">
    <source>
        <dbReference type="PROSITE" id="PS50011"/>
    </source>
</evidence>
<dbReference type="GO" id="GO:0005886">
    <property type="term" value="C:plasma membrane"/>
    <property type="evidence" value="ECO:0007669"/>
    <property type="project" value="TreeGrafter"/>
</dbReference>
<evidence type="ECO:0000256" key="17">
    <source>
        <dbReference type="ARBA" id="ARBA00023170"/>
    </source>
</evidence>
<dbReference type="Gene3D" id="2.10.60.10">
    <property type="entry name" value="CD59"/>
    <property type="match status" value="1"/>
</dbReference>
<dbReference type="GO" id="GO:0005024">
    <property type="term" value="F:transforming growth factor beta receptor activity"/>
    <property type="evidence" value="ECO:0007669"/>
    <property type="project" value="TreeGrafter"/>
</dbReference>
<dbReference type="InterPro" id="IPR011009">
    <property type="entry name" value="Kinase-like_dom_sf"/>
</dbReference>
<accession>A0A3B3ZHF5</accession>
<dbReference type="Gene3D" id="3.30.200.20">
    <property type="entry name" value="Phosphorylase Kinase, domain 1"/>
    <property type="match status" value="1"/>
</dbReference>
<evidence type="ECO:0000256" key="15">
    <source>
        <dbReference type="ARBA" id="ARBA00022989"/>
    </source>
</evidence>
<dbReference type="PANTHER" id="PTHR23255:SF49">
    <property type="entry name" value="ANTI-MUELLERIAN HORMONE TYPE-2 RECEPTOR"/>
    <property type="match status" value="1"/>
</dbReference>
<dbReference type="PROSITE" id="PS50011">
    <property type="entry name" value="PROTEIN_KINASE_DOM"/>
    <property type="match status" value="1"/>
</dbReference>
<dbReference type="EC" id="2.7.11.30" evidence="5"/>
<keyword evidence="9" id="KW-0479">Metal-binding</keyword>
<evidence type="ECO:0000256" key="11">
    <source>
        <dbReference type="ARBA" id="ARBA00022741"/>
    </source>
</evidence>
<dbReference type="Pfam" id="PF07714">
    <property type="entry name" value="PK_Tyr_Ser-Thr"/>
    <property type="match status" value="1"/>
</dbReference>
<evidence type="ECO:0000256" key="14">
    <source>
        <dbReference type="ARBA" id="ARBA00022842"/>
    </source>
</evidence>
<evidence type="ECO:0000256" key="4">
    <source>
        <dbReference type="ARBA" id="ARBA00009605"/>
    </source>
</evidence>
<keyword evidence="6" id="KW-0723">Serine/threonine-protein kinase</keyword>
<keyword evidence="16" id="KW-0472">Membrane</keyword>
<comment type="cofactor">
    <cofactor evidence="1">
        <name>Mn(2+)</name>
        <dbReference type="ChEBI" id="CHEBI:29035"/>
    </cofactor>
</comment>
<dbReference type="PANTHER" id="PTHR23255">
    <property type="entry name" value="TRANSFORMING GROWTH FACTOR-BETA RECEPTOR TYPE I AND II"/>
    <property type="match status" value="1"/>
</dbReference>
<evidence type="ECO:0000256" key="8">
    <source>
        <dbReference type="ARBA" id="ARBA00022692"/>
    </source>
</evidence>
<organism evidence="19 20">
    <name type="scientific">Periophthalmus magnuspinnatus</name>
    <dbReference type="NCBI Taxonomy" id="409849"/>
    <lineage>
        <taxon>Eukaryota</taxon>
        <taxon>Metazoa</taxon>
        <taxon>Chordata</taxon>
        <taxon>Craniata</taxon>
        <taxon>Vertebrata</taxon>
        <taxon>Euteleostomi</taxon>
        <taxon>Actinopterygii</taxon>
        <taxon>Neopterygii</taxon>
        <taxon>Teleostei</taxon>
        <taxon>Neoteleostei</taxon>
        <taxon>Acanthomorphata</taxon>
        <taxon>Gobiaria</taxon>
        <taxon>Gobiiformes</taxon>
        <taxon>Gobioidei</taxon>
        <taxon>Gobiidae</taxon>
        <taxon>Oxudercinae</taxon>
        <taxon>Periophthalmus</taxon>
    </lineage>
</organism>
<evidence type="ECO:0000256" key="10">
    <source>
        <dbReference type="ARBA" id="ARBA00022729"/>
    </source>
</evidence>
<dbReference type="SUPFAM" id="SSF56112">
    <property type="entry name" value="Protein kinase-like (PK-like)"/>
    <property type="match status" value="1"/>
</dbReference>
<evidence type="ECO:0000256" key="9">
    <source>
        <dbReference type="ARBA" id="ARBA00022723"/>
    </source>
</evidence>
<dbReference type="Proteomes" id="UP000261520">
    <property type="component" value="Unplaced"/>
</dbReference>
<dbReference type="CDD" id="cd23616">
    <property type="entry name" value="TFP_LU_ECD_AMHR2"/>
    <property type="match status" value="1"/>
</dbReference>
<keyword evidence="10" id="KW-0732">Signal</keyword>
<evidence type="ECO:0000313" key="19">
    <source>
        <dbReference type="Ensembl" id="ENSPMGP00000003994.1"/>
    </source>
</evidence>
<keyword evidence="14" id="KW-0460">Magnesium</keyword>
<evidence type="ECO:0000313" key="20">
    <source>
        <dbReference type="Proteomes" id="UP000261520"/>
    </source>
</evidence>
<proteinExistence type="inferred from homology"/>
<evidence type="ECO:0000256" key="12">
    <source>
        <dbReference type="ARBA" id="ARBA00022777"/>
    </source>
</evidence>
<dbReference type="InterPro" id="IPR001245">
    <property type="entry name" value="Ser-Thr/Tyr_kinase_cat_dom"/>
</dbReference>
<dbReference type="InterPro" id="IPR045860">
    <property type="entry name" value="Snake_toxin-like_sf"/>
</dbReference>
<dbReference type="SUPFAM" id="SSF57302">
    <property type="entry name" value="Snake toxin-like"/>
    <property type="match status" value="1"/>
</dbReference>
<keyword evidence="13" id="KW-0067">ATP-binding</keyword>
<evidence type="ECO:0000256" key="3">
    <source>
        <dbReference type="ARBA" id="ARBA00004479"/>
    </source>
</evidence>
<dbReference type="Gene3D" id="1.10.510.10">
    <property type="entry name" value="Transferase(Phosphotransferase) domain 1"/>
    <property type="match status" value="1"/>
</dbReference>
<keyword evidence="11" id="KW-0547">Nucleotide-binding</keyword>
<keyword evidence="20" id="KW-1185">Reference proteome</keyword>
<dbReference type="InterPro" id="IPR000719">
    <property type="entry name" value="Prot_kinase_dom"/>
</dbReference>
<keyword evidence="12" id="KW-0418">Kinase</keyword>
<keyword evidence="7" id="KW-0808">Transferase</keyword>
<keyword evidence="15" id="KW-1133">Transmembrane helix</keyword>